<dbReference type="Gene3D" id="1.20.1250.20">
    <property type="entry name" value="MFS general substrate transporter like domains"/>
    <property type="match status" value="1"/>
</dbReference>
<comment type="subcellular location">
    <subcellularLocation>
        <location evidence="1">Membrane</location>
        <topology evidence="1">Multi-pass membrane protein</topology>
    </subcellularLocation>
</comment>
<dbReference type="EMBL" id="LCWF01000085">
    <property type="protein sequence ID" value="KKY21429.1"/>
    <property type="molecule type" value="Genomic_DNA"/>
</dbReference>
<feature type="transmembrane region" description="Helical" evidence="8">
    <location>
        <begin position="434"/>
        <end position="453"/>
    </location>
</feature>
<reference evidence="10 11" key="1">
    <citation type="submission" date="2015-05" db="EMBL/GenBank/DDBJ databases">
        <title>Distinctive expansion of gene families associated with plant cell wall degradation and secondary metabolism in the genomes of grapevine trunk pathogens.</title>
        <authorList>
            <person name="Lawrence D.P."/>
            <person name="Travadon R."/>
            <person name="Rolshausen P.E."/>
            <person name="Baumgartner K."/>
        </authorList>
    </citation>
    <scope>NUCLEOTIDE SEQUENCE [LARGE SCALE GENOMIC DNA]</scope>
    <source>
        <strain evidence="10">UCRPC4</strain>
    </source>
</reference>
<dbReference type="PRINTS" id="PR00171">
    <property type="entry name" value="SUGRTRNSPORT"/>
</dbReference>
<comment type="similarity">
    <text evidence="2 7">Belongs to the major facilitator superfamily. Sugar transporter (TC 2.A.1.1) family.</text>
</comment>
<evidence type="ECO:0000256" key="2">
    <source>
        <dbReference type="ARBA" id="ARBA00010992"/>
    </source>
</evidence>
<feature type="transmembrane region" description="Helical" evidence="8">
    <location>
        <begin position="20"/>
        <end position="37"/>
    </location>
</feature>
<dbReference type="AlphaFoldDB" id="A0A0G2EG76"/>
<dbReference type="InterPro" id="IPR050360">
    <property type="entry name" value="MFS_Sugar_Transporters"/>
</dbReference>
<dbReference type="InterPro" id="IPR020846">
    <property type="entry name" value="MFS_dom"/>
</dbReference>
<keyword evidence="3 7" id="KW-0813">Transport</keyword>
<dbReference type="InterPro" id="IPR003663">
    <property type="entry name" value="Sugar/inositol_transpt"/>
</dbReference>
<feature type="domain" description="Major facilitator superfamily (MFS) profile" evidence="9">
    <location>
        <begin position="24"/>
        <end position="457"/>
    </location>
</feature>
<proteinExistence type="inferred from homology"/>
<dbReference type="InterPro" id="IPR005828">
    <property type="entry name" value="MFS_sugar_transport-like"/>
</dbReference>
<dbReference type="Pfam" id="PF00083">
    <property type="entry name" value="Sugar_tr"/>
    <property type="match status" value="1"/>
</dbReference>
<dbReference type="PROSITE" id="PS50850">
    <property type="entry name" value="MFS"/>
    <property type="match status" value="1"/>
</dbReference>
<dbReference type="GO" id="GO:0005351">
    <property type="term" value="F:carbohydrate:proton symporter activity"/>
    <property type="evidence" value="ECO:0007669"/>
    <property type="project" value="TreeGrafter"/>
</dbReference>
<evidence type="ECO:0000256" key="4">
    <source>
        <dbReference type="ARBA" id="ARBA00022692"/>
    </source>
</evidence>
<dbReference type="FunFam" id="1.20.1250.20:FF:000134">
    <property type="entry name" value="MFS sugar transporter protein"/>
    <property type="match status" value="1"/>
</dbReference>
<dbReference type="PROSITE" id="PS00216">
    <property type="entry name" value="SUGAR_TRANSPORT_1"/>
    <property type="match status" value="1"/>
</dbReference>
<evidence type="ECO:0000256" key="7">
    <source>
        <dbReference type="RuleBase" id="RU003346"/>
    </source>
</evidence>
<dbReference type="OrthoDB" id="4540492at2759"/>
<evidence type="ECO:0000313" key="10">
    <source>
        <dbReference type="EMBL" id="KKY21429.1"/>
    </source>
</evidence>
<feature type="transmembrane region" description="Helical" evidence="8">
    <location>
        <begin position="116"/>
        <end position="138"/>
    </location>
</feature>
<feature type="transmembrane region" description="Helical" evidence="8">
    <location>
        <begin position="183"/>
        <end position="202"/>
    </location>
</feature>
<gene>
    <name evidence="10" type="ORF">UCRPC4_g03692</name>
</gene>
<evidence type="ECO:0000256" key="8">
    <source>
        <dbReference type="SAM" id="Phobius"/>
    </source>
</evidence>
<feature type="transmembrane region" description="Helical" evidence="8">
    <location>
        <begin position="309"/>
        <end position="329"/>
    </location>
</feature>
<dbReference type="SUPFAM" id="SSF103473">
    <property type="entry name" value="MFS general substrate transporter"/>
    <property type="match status" value="1"/>
</dbReference>
<feature type="transmembrane region" description="Helical" evidence="8">
    <location>
        <begin position="365"/>
        <end position="385"/>
    </location>
</feature>
<evidence type="ECO:0000259" key="9">
    <source>
        <dbReference type="PROSITE" id="PS50850"/>
    </source>
</evidence>
<accession>A0A0G2EG76</accession>
<sequence length="497" mass="54817">MEASERKHLSKWVPKDPRKVTMLLIATGVINSATLGYDSSMMNGLNILPAYTEYFHLNTATTGLNNAGMWMGEIFAVFFMKWLADYYGRKKAVVITCFICAVGVIIQSAAQNTAMFVIGRMIVGAGALLSGGAAPVLVSECLPPARRGAVLGLFFSSFYIGSLLAAGVNYGTQYIDSTWCWRVSSIIQMVPSILGIMVLPFVPESPRWLTANGRLEEAKEALAIFYSPEEVQVREREIELAITGEQSLRKSNAFMELFSTKANRHRSFILATFGVITELLGNFVISYYLTDMLNQAGITNTTTQLKINVILSCWCLIVSIIGSFMLDIIGRRIQTMGSIMCCIVMLYIFGGLAKKYSEGSSNTSGIYGSIAAIFLFQGAYSFAITPMTSLYPTEIFPYKLRTAGIALSKFTDVGSGLMASFAMSYAMSDLGWKFYMINASWNFIFLAIVYFTYVETKGLELEDIASKFGDLEIILAEGEHIMDSETVEESKVVTKTE</sequence>
<keyword evidence="6 8" id="KW-0472">Membrane</keyword>
<evidence type="ECO:0000256" key="5">
    <source>
        <dbReference type="ARBA" id="ARBA00022989"/>
    </source>
</evidence>
<dbReference type="PANTHER" id="PTHR48022:SF31">
    <property type="entry name" value="HEXOSE TRANSPORTER"/>
    <property type="match status" value="1"/>
</dbReference>
<dbReference type="Proteomes" id="UP000053317">
    <property type="component" value="Unassembled WGS sequence"/>
</dbReference>
<keyword evidence="5 8" id="KW-1133">Transmembrane helix</keyword>
<dbReference type="GO" id="GO:0016020">
    <property type="term" value="C:membrane"/>
    <property type="evidence" value="ECO:0007669"/>
    <property type="project" value="UniProtKB-SubCell"/>
</dbReference>
<dbReference type="InterPro" id="IPR005829">
    <property type="entry name" value="Sugar_transporter_CS"/>
</dbReference>
<evidence type="ECO:0000256" key="6">
    <source>
        <dbReference type="ARBA" id="ARBA00023136"/>
    </source>
</evidence>
<name>A0A0G2EG76_PHACM</name>
<protein>
    <submittedName>
        <fullName evidence="10">Putative hexose transporter</fullName>
    </submittedName>
</protein>
<dbReference type="NCBIfam" id="TIGR00879">
    <property type="entry name" value="SP"/>
    <property type="match status" value="1"/>
</dbReference>
<feature type="transmembrane region" description="Helical" evidence="8">
    <location>
        <begin position="336"/>
        <end position="353"/>
    </location>
</feature>
<dbReference type="InterPro" id="IPR036259">
    <property type="entry name" value="MFS_trans_sf"/>
</dbReference>
<evidence type="ECO:0000256" key="1">
    <source>
        <dbReference type="ARBA" id="ARBA00004141"/>
    </source>
</evidence>
<keyword evidence="4 8" id="KW-0812">Transmembrane</keyword>
<dbReference type="PANTHER" id="PTHR48022">
    <property type="entry name" value="PLASTIDIC GLUCOSE TRANSPORTER 4"/>
    <property type="match status" value="1"/>
</dbReference>
<keyword evidence="11" id="KW-1185">Reference proteome</keyword>
<evidence type="ECO:0000313" key="11">
    <source>
        <dbReference type="Proteomes" id="UP000053317"/>
    </source>
</evidence>
<feature type="transmembrane region" description="Helical" evidence="8">
    <location>
        <begin position="92"/>
        <end position="110"/>
    </location>
</feature>
<feature type="transmembrane region" description="Helical" evidence="8">
    <location>
        <begin position="150"/>
        <end position="171"/>
    </location>
</feature>
<evidence type="ECO:0000256" key="3">
    <source>
        <dbReference type="ARBA" id="ARBA00022448"/>
    </source>
</evidence>
<reference evidence="10 11" key="2">
    <citation type="submission" date="2015-05" db="EMBL/GenBank/DDBJ databases">
        <authorList>
            <person name="Morales-Cruz A."/>
            <person name="Amrine K.C."/>
            <person name="Cantu D."/>
        </authorList>
    </citation>
    <scope>NUCLEOTIDE SEQUENCE [LARGE SCALE GENOMIC DNA]</scope>
    <source>
        <strain evidence="10">UCRPC4</strain>
    </source>
</reference>
<comment type="caution">
    <text evidence="10">The sequence shown here is derived from an EMBL/GenBank/DDBJ whole genome shotgun (WGS) entry which is preliminary data.</text>
</comment>
<feature type="transmembrane region" description="Helical" evidence="8">
    <location>
        <begin position="268"/>
        <end position="289"/>
    </location>
</feature>
<organism evidence="10 11">
    <name type="scientific">Phaeomoniella chlamydospora</name>
    <name type="common">Phaeoacremonium chlamydosporum</name>
    <dbReference type="NCBI Taxonomy" id="158046"/>
    <lineage>
        <taxon>Eukaryota</taxon>
        <taxon>Fungi</taxon>
        <taxon>Dikarya</taxon>
        <taxon>Ascomycota</taxon>
        <taxon>Pezizomycotina</taxon>
        <taxon>Eurotiomycetes</taxon>
        <taxon>Chaetothyriomycetidae</taxon>
        <taxon>Phaeomoniellales</taxon>
        <taxon>Phaeomoniellaceae</taxon>
        <taxon>Phaeomoniella</taxon>
    </lineage>
</organism>